<dbReference type="InterPro" id="IPR036388">
    <property type="entry name" value="WH-like_DNA-bd_sf"/>
</dbReference>
<dbReference type="Proteomes" id="UP001595916">
    <property type="component" value="Unassembled WGS sequence"/>
</dbReference>
<protein>
    <submittedName>
        <fullName evidence="1">RrF2 family transcriptional regulator</fullName>
    </submittedName>
</protein>
<dbReference type="NCBIfam" id="TIGR00738">
    <property type="entry name" value="rrf2_super"/>
    <property type="match status" value="1"/>
</dbReference>
<reference evidence="2" key="1">
    <citation type="journal article" date="2019" name="Int. J. Syst. Evol. Microbiol.">
        <title>The Global Catalogue of Microorganisms (GCM) 10K type strain sequencing project: providing services to taxonomists for standard genome sequencing and annotation.</title>
        <authorList>
            <consortium name="The Broad Institute Genomics Platform"/>
            <consortium name="The Broad Institute Genome Sequencing Center for Infectious Disease"/>
            <person name="Wu L."/>
            <person name="Ma J."/>
        </authorList>
    </citation>
    <scope>NUCLEOTIDE SEQUENCE [LARGE SCALE GENOMIC DNA]</scope>
    <source>
        <strain evidence="2">CCUG 46385</strain>
    </source>
</reference>
<dbReference type="PANTHER" id="PTHR33221:SF2">
    <property type="entry name" value="TRANSCRIPTIONAL REGULATOR"/>
    <property type="match status" value="1"/>
</dbReference>
<proteinExistence type="predicted"/>
<dbReference type="Pfam" id="PF02082">
    <property type="entry name" value="Rrf2"/>
    <property type="match status" value="1"/>
</dbReference>
<comment type="caution">
    <text evidence="1">The sequence shown here is derived from an EMBL/GenBank/DDBJ whole genome shotgun (WGS) entry which is preliminary data.</text>
</comment>
<dbReference type="EMBL" id="JBHSHL010000003">
    <property type="protein sequence ID" value="MFC4803729.1"/>
    <property type="molecule type" value="Genomic_DNA"/>
</dbReference>
<evidence type="ECO:0000313" key="2">
    <source>
        <dbReference type="Proteomes" id="UP001595916"/>
    </source>
</evidence>
<accession>A0ABV9QM11</accession>
<evidence type="ECO:0000313" key="1">
    <source>
        <dbReference type="EMBL" id="MFC4803729.1"/>
    </source>
</evidence>
<dbReference type="PROSITE" id="PS51197">
    <property type="entry name" value="HTH_RRF2_2"/>
    <property type="match status" value="1"/>
</dbReference>
<dbReference type="RefSeq" id="WP_379787179.1">
    <property type="nucleotide sequence ID" value="NZ_JBHSHL010000003.1"/>
</dbReference>
<sequence length="135" mass="14868">MQLNITTDYAIRIMVHLAKTGDIVSSRELSEATNVTPSYVLKIMRKLVGHGLVSQFRGATGGFSIKKEAKDISLLEIISLMEGTIKLNRCLEDDLYCNNGRSPQCAVHQLYKGLQAILEEKLASTSLQDVLDGTI</sequence>
<keyword evidence="2" id="KW-1185">Reference proteome</keyword>
<dbReference type="InterPro" id="IPR036390">
    <property type="entry name" value="WH_DNA-bd_sf"/>
</dbReference>
<dbReference type="InterPro" id="IPR000944">
    <property type="entry name" value="Tscrpt_reg_Rrf2"/>
</dbReference>
<organism evidence="1 2">
    <name type="scientific">Filifactor villosus</name>
    <dbReference type="NCBI Taxonomy" id="29374"/>
    <lineage>
        <taxon>Bacteria</taxon>
        <taxon>Bacillati</taxon>
        <taxon>Bacillota</taxon>
        <taxon>Clostridia</taxon>
        <taxon>Peptostreptococcales</taxon>
        <taxon>Filifactoraceae</taxon>
        <taxon>Filifactor</taxon>
    </lineage>
</organism>
<name>A0ABV9QM11_9FIRM</name>
<dbReference type="Gene3D" id="1.10.10.10">
    <property type="entry name" value="Winged helix-like DNA-binding domain superfamily/Winged helix DNA-binding domain"/>
    <property type="match status" value="1"/>
</dbReference>
<dbReference type="SUPFAM" id="SSF46785">
    <property type="entry name" value="Winged helix' DNA-binding domain"/>
    <property type="match status" value="1"/>
</dbReference>
<dbReference type="PANTHER" id="PTHR33221">
    <property type="entry name" value="WINGED HELIX-TURN-HELIX TRANSCRIPTIONAL REGULATOR, RRF2 FAMILY"/>
    <property type="match status" value="1"/>
</dbReference>
<gene>
    <name evidence="1" type="ORF">ACFO4R_01410</name>
</gene>